<evidence type="ECO:0000256" key="3">
    <source>
        <dbReference type="ARBA" id="ARBA00022475"/>
    </source>
</evidence>
<evidence type="ECO:0000256" key="1">
    <source>
        <dbReference type="ARBA" id="ARBA00004429"/>
    </source>
</evidence>
<keyword evidence="5 9" id="KW-0812">Transmembrane</keyword>
<comment type="subcellular location">
    <subcellularLocation>
        <location evidence="1 9">Cell inner membrane</location>
        <topology evidence="1 9">Multi-pass membrane protein</topology>
    </subcellularLocation>
</comment>
<dbReference type="AlphaFoldDB" id="A0A840XW55"/>
<evidence type="ECO:0000313" key="11">
    <source>
        <dbReference type="EMBL" id="MBB5688081.1"/>
    </source>
</evidence>
<comment type="similarity">
    <text evidence="8 9">Belongs to the TRAP transporter small permease family.</text>
</comment>
<dbReference type="PANTHER" id="PTHR35011:SF4">
    <property type="entry name" value="SLL1102 PROTEIN"/>
    <property type="match status" value="1"/>
</dbReference>
<keyword evidence="7 9" id="KW-0472">Membrane</keyword>
<proteinExistence type="inferred from homology"/>
<dbReference type="EMBL" id="JACIJE010000001">
    <property type="protein sequence ID" value="MBB5688081.1"/>
    <property type="molecule type" value="Genomic_DNA"/>
</dbReference>
<comment type="caution">
    <text evidence="9">Lacks conserved residue(s) required for the propagation of feature annotation.</text>
</comment>
<evidence type="ECO:0000313" key="12">
    <source>
        <dbReference type="Proteomes" id="UP000562254"/>
    </source>
</evidence>
<reference evidence="11 12" key="1">
    <citation type="submission" date="2020-08" db="EMBL/GenBank/DDBJ databases">
        <title>Genomic Encyclopedia of Type Strains, Phase IV (KMG-IV): sequencing the most valuable type-strain genomes for metagenomic binning, comparative biology and taxonomic classification.</title>
        <authorList>
            <person name="Goeker M."/>
        </authorList>
    </citation>
    <scope>NUCLEOTIDE SEQUENCE [LARGE SCALE GENOMIC DNA]</scope>
    <source>
        <strain evidence="11 12">DSM 25895</strain>
    </source>
</reference>
<comment type="function">
    <text evidence="9">Part of the tripartite ATP-independent periplasmic (TRAP) transport system.</text>
</comment>
<dbReference type="InterPro" id="IPR007387">
    <property type="entry name" value="TRAP_DctQ"/>
</dbReference>
<feature type="transmembrane region" description="Helical" evidence="9">
    <location>
        <begin position="24"/>
        <end position="45"/>
    </location>
</feature>
<feature type="domain" description="Tripartite ATP-independent periplasmic transporters DctQ component" evidence="10">
    <location>
        <begin position="32"/>
        <end position="158"/>
    </location>
</feature>
<dbReference type="GO" id="GO:0005886">
    <property type="term" value="C:plasma membrane"/>
    <property type="evidence" value="ECO:0007669"/>
    <property type="project" value="UniProtKB-SubCell"/>
</dbReference>
<evidence type="ECO:0000256" key="4">
    <source>
        <dbReference type="ARBA" id="ARBA00022519"/>
    </source>
</evidence>
<evidence type="ECO:0000256" key="7">
    <source>
        <dbReference type="ARBA" id="ARBA00023136"/>
    </source>
</evidence>
<evidence type="ECO:0000259" key="10">
    <source>
        <dbReference type="Pfam" id="PF04290"/>
    </source>
</evidence>
<dbReference type="Pfam" id="PF04290">
    <property type="entry name" value="DctQ"/>
    <property type="match status" value="1"/>
</dbReference>
<evidence type="ECO:0000256" key="8">
    <source>
        <dbReference type="ARBA" id="ARBA00038436"/>
    </source>
</evidence>
<evidence type="ECO:0000256" key="9">
    <source>
        <dbReference type="RuleBase" id="RU369079"/>
    </source>
</evidence>
<comment type="subunit">
    <text evidence="9">The complex comprises the extracytoplasmic solute receptor protein and the two transmembrane proteins.</text>
</comment>
<dbReference type="RefSeq" id="WP_211842251.1">
    <property type="nucleotide sequence ID" value="NZ_JAAEDJ010000007.1"/>
</dbReference>
<keyword evidence="6 9" id="KW-1133">Transmembrane helix</keyword>
<organism evidence="11 12">
    <name type="scientific">Neoroseomonas alkaliterrae</name>
    <dbReference type="NCBI Taxonomy" id="1452450"/>
    <lineage>
        <taxon>Bacteria</taxon>
        <taxon>Pseudomonadati</taxon>
        <taxon>Pseudomonadota</taxon>
        <taxon>Alphaproteobacteria</taxon>
        <taxon>Acetobacterales</taxon>
        <taxon>Acetobacteraceae</taxon>
        <taxon>Neoroseomonas</taxon>
    </lineage>
</organism>
<accession>A0A840XW55</accession>
<keyword evidence="2 9" id="KW-0813">Transport</keyword>
<evidence type="ECO:0000256" key="5">
    <source>
        <dbReference type="ARBA" id="ARBA00022692"/>
    </source>
</evidence>
<keyword evidence="3" id="KW-1003">Cell membrane</keyword>
<sequence>MSLRALLRLADAHDAASRWLARGVMWLALATVLVQFAVVVLRYAFASSFVMMQESVIYLHATLFMLAIGYTYLVDQHVRVDVLYARWSARRRAAVDLAAILVAVLPFCALVVWASWGYAARSWAQNEGPMAYGGVPLVPALKSLIPLMAILLGLQAASIGVRCVAVLAGRAATHLPHAAHQGGA</sequence>
<name>A0A840XW55_9PROT</name>
<keyword evidence="4 9" id="KW-0997">Cell inner membrane</keyword>
<keyword evidence="12" id="KW-1185">Reference proteome</keyword>
<gene>
    <name evidence="11" type="ORF">FHS88_000191</name>
</gene>
<evidence type="ECO:0000256" key="6">
    <source>
        <dbReference type="ARBA" id="ARBA00022989"/>
    </source>
</evidence>
<comment type="caution">
    <text evidence="11">The sequence shown here is derived from an EMBL/GenBank/DDBJ whole genome shotgun (WGS) entry which is preliminary data.</text>
</comment>
<dbReference type="GO" id="GO:0022857">
    <property type="term" value="F:transmembrane transporter activity"/>
    <property type="evidence" value="ECO:0007669"/>
    <property type="project" value="UniProtKB-UniRule"/>
</dbReference>
<feature type="transmembrane region" description="Helical" evidence="9">
    <location>
        <begin position="57"/>
        <end position="74"/>
    </location>
</feature>
<dbReference type="InterPro" id="IPR055348">
    <property type="entry name" value="DctQ"/>
</dbReference>
<feature type="transmembrane region" description="Helical" evidence="9">
    <location>
        <begin position="95"/>
        <end position="116"/>
    </location>
</feature>
<protein>
    <recommendedName>
        <fullName evidence="9">TRAP transporter small permease protein</fullName>
    </recommendedName>
</protein>
<dbReference type="PANTHER" id="PTHR35011">
    <property type="entry name" value="2,3-DIKETO-L-GULONATE TRAP TRANSPORTER SMALL PERMEASE PROTEIN YIAM"/>
    <property type="match status" value="1"/>
</dbReference>
<dbReference type="Proteomes" id="UP000562254">
    <property type="component" value="Unassembled WGS sequence"/>
</dbReference>
<evidence type="ECO:0000256" key="2">
    <source>
        <dbReference type="ARBA" id="ARBA00022448"/>
    </source>
</evidence>